<keyword evidence="1" id="KW-0472">Membrane</keyword>
<protein>
    <submittedName>
        <fullName evidence="2">Uncharacterized protein</fullName>
    </submittedName>
</protein>
<keyword evidence="4" id="KW-1185">Reference proteome</keyword>
<proteinExistence type="predicted"/>
<evidence type="ECO:0000256" key="1">
    <source>
        <dbReference type="SAM" id="Phobius"/>
    </source>
</evidence>
<evidence type="ECO:0000313" key="2">
    <source>
        <dbReference type="EMBL" id="MEI4828757.1"/>
    </source>
</evidence>
<sequence>MKRKKLYIGIFISIGLIMFLIILGNSLIGSLNHAKLDGKSAPVPTIKLNGSSIDHIYENFCWNEDCSQIKHNPPSIPTTDVKSGDHIEISWGKFKKNPNKVILYNIMTGETIIYHLKDTDIEIVVPKQANPYQYDVLFQWYIGNGNELRGESSLSFKVKAS</sequence>
<organism evidence="2 4">
    <name type="scientific">Bacillus yunxiaonensis</name>
    <dbReference type="NCBI Taxonomy" id="3127665"/>
    <lineage>
        <taxon>Bacteria</taxon>
        <taxon>Bacillati</taxon>
        <taxon>Bacillota</taxon>
        <taxon>Bacilli</taxon>
        <taxon>Bacillales</taxon>
        <taxon>Bacillaceae</taxon>
        <taxon>Bacillus</taxon>
    </lineage>
</organism>
<name>A0ABU8FS12_9BACI</name>
<evidence type="ECO:0000313" key="3">
    <source>
        <dbReference type="EMBL" id="MEI4830716.1"/>
    </source>
</evidence>
<keyword evidence="1" id="KW-0812">Transmembrane</keyword>
<dbReference type="EMBL" id="JBAWSV010000005">
    <property type="protein sequence ID" value="MEI4830716.1"/>
    <property type="molecule type" value="Genomic_DNA"/>
</dbReference>
<reference evidence="2 4" key="1">
    <citation type="submission" date="2024-01" db="EMBL/GenBank/DDBJ databases">
        <title>Seven novel Bacillus-like species.</title>
        <authorList>
            <person name="Liu G."/>
        </authorList>
    </citation>
    <scope>NUCLEOTIDE SEQUENCE [LARGE SCALE GENOMIC DNA]</scope>
    <source>
        <strain evidence="2 4">FJAT-53711</strain>
    </source>
</reference>
<dbReference type="EMBL" id="JBAWSV010000001">
    <property type="protein sequence ID" value="MEI4828757.1"/>
    <property type="molecule type" value="Genomic_DNA"/>
</dbReference>
<evidence type="ECO:0000313" key="4">
    <source>
        <dbReference type="Proteomes" id="UP001367922"/>
    </source>
</evidence>
<keyword evidence="1" id="KW-1133">Transmembrane helix</keyword>
<dbReference type="RefSeq" id="WP_336481115.1">
    <property type="nucleotide sequence ID" value="NZ_JBAWSV010000001.1"/>
</dbReference>
<comment type="caution">
    <text evidence="2">The sequence shown here is derived from an EMBL/GenBank/DDBJ whole genome shotgun (WGS) entry which is preliminary data.</text>
</comment>
<feature type="transmembrane region" description="Helical" evidence="1">
    <location>
        <begin position="6"/>
        <end position="28"/>
    </location>
</feature>
<accession>A0ABU8FS12</accession>
<dbReference type="Proteomes" id="UP001367922">
    <property type="component" value="Unassembled WGS sequence"/>
</dbReference>
<gene>
    <name evidence="2" type="ORF">WAX78_04735</name>
    <name evidence="3" type="ORF">WAX78_14780</name>
</gene>